<accession>A0A4Y7SG59</accession>
<keyword evidence="2" id="KW-1185">Reference proteome</keyword>
<organism evidence="1 2">
    <name type="scientific">Coprinellus micaceus</name>
    <name type="common">Glistening ink-cap mushroom</name>
    <name type="synonym">Coprinus micaceus</name>
    <dbReference type="NCBI Taxonomy" id="71717"/>
    <lineage>
        <taxon>Eukaryota</taxon>
        <taxon>Fungi</taxon>
        <taxon>Dikarya</taxon>
        <taxon>Basidiomycota</taxon>
        <taxon>Agaricomycotina</taxon>
        <taxon>Agaricomycetes</taxon>
        <taxon>Agaricomycetidae</taxon>
        <taxon>Agaricales</taxon>
        <taxon>Agaricineae</taxon>
        <taxon>Psathyrellaceae</taxon>
        <taxon>Coprinellus</taxon>
    </lineage>
</organism>
<gene>
    <name evidence="1" type="ORF">FA13DRAFT_1779696</name>
</gene>
<protein>
    <submittedName>
        <fullName evidence="1">Uncharacterized protein</fullName>
    </submittedName>
</protein>
<evidence type="ECO:0000313" key="1">
    <source>
        <dbReference type="EMBL" id="TEB20706.1"/>
    </source>
</evidence>
<name>A0A4Y7SG59_COPMI</name>
<sequence>MDSSLTRARPRARNSRTESLLREIERGSLTHLNRLSGPTGWPNDLHDGSLSLRVLFGVLEKEPVPPSDPAVNLSAERPTEAVNRCRLVLAIIGDPVIKALPGNALLLNVFKENEATLLRWLAFVSHESSWVYQDLHSSYESETFGPMLAADVLYSISKRTYDRSKILDISPYFVDLLLYLWNWRDSGGSSLSSAYSRRETCPLTSLFAMATKAPDSHHTLEEIFSAFSTEHHCHFIQSSARRLNEWISSGDQGANLQVSHTWPLKIIDITQRFINLPTYVDAYVKSQFPKNTLHASRRLSHILAHPPLGAEELPFPVVVSIRFFPLNAGVAPMKLVRGTMPGLLKAGLLNILIDHLISQPHDTPYPWYAWTGEEDAGHPINVLASLCVDAELAQKTAAAMEEIGPMRQRRLMMGPWCDEHWVPFRKTFDLFYGMWSNTMRISLCDNMNVGWATHILSPLQTFLTCGTFLTRSILRRCQRPDQPPPVPHSSLGNVPSVGFASTVPQSASAKIGRRSIGMSVREIINIAEFYMKVLRHAVLNVETGLPIEVVDELWPDDDTTPAIEHPHAPLTASRQAKIERTKDAIIQINTLPCPPKTLLLPLEKVLNFSHGGGPTFQDPRYLAMFHELQESMTGTEAAREPGRSRQRIRLAMCIGHRGEYRVYAFGRFVVTKWVGKTKVEALNLFVKVVERSKVADQGAGSLE</sequence>
<dbReference type="AlphaFoldDB" id="A0A4Y7SG59"/>
<reference evidence="1 2" key="1">
    <citation type="journal article" date="2019" name="Nat. Ecol. Evol.">
        <title>Megaphylogeny resolves global patterns of mushroom evolution.</title>
        <authorList>
            <person name="Varga T."/>
            <person name="Krizsan K."/>
            <person name="Foldi C."/>
            <person name="Dima B."/>
            <person name="Sanchez-Garcia M."/>
            <person name="Sanchez-Ramirez S."/>
            <person name="Szollosi G.J."/>
            <person name="Szarkandi J.G."/>
            <person name="Papp V."/>
            <person name="Albert L."/>
            <person name="Andreopoulos W."/>
            <person name="Angelini C."/>
            <person name="Antonin V."/>
            <person name="Barry K.W."/>
            <person name="Bougher N.L."/>
            <person name="Buchanan P."/>
            <person name="Buyck B."/>
            <person name="Bense V."/>
            <person name="Catcheside P."/>
            <person name="Chovatia M."/>
            <person name="Cooper J."/>
            <person name="Damon W."/>
            <person name="Desjardin D."/>
            <person name="Finy P."/>
            <person name="Geml J."/>
            <person name="Haridas S."/>
            <person name="Hughes K."/>
            <person name="Justo A."/>
            <person name="Karasinski D."/>
            <person name="Kautmanova I."/>
            <person name="Kiss B."/>
            <person name="Kocsube S."/>
            <person name="Kotiranta H."/>
            <person name="LaButti K.M."/>
            <person name="Lechner B.E."/>
            <person name="Liimatainen K."/>
            <person name="Lipzen A."/>
            <person name="Lukacs Z."/>
            <person name="Mihaltcheva S."/>
            <person name="Morgado L.N."/>
            <person name="Niskanen T."/>
            <person name="Noordeloos M.E."/>
            <person name="Ohm R.A."/>
            <person name="Ortiz-Santana B."/>
            <person name="Ovrebo C."/>
            <person name="Racz N."/>
            <person name="Riley R."/>
            <person name="Savchenko A."/>
            <person name="Shiryaev A."/>
            <person name="Soop K."/>
            <person name="Spirin V."/>
            <person name="Szebenyi C."/>
            <person name="Tomsovsky M."/>
            <person name="Tulloss R.E."/>
            <person name="Uehling J."/>
            <person name="Grigoriev I.V."/>
            <person name="Vagvolgyi C."/>
            <person name="Papp T."/>
            <person name="Martin F.M."/>
            <person name="Miettinen O."/>
            <person name="Hibbett D.S."/>
            <person name="Nagy L.G."/>
        </authorList>
    </citation>
    <scope>NUCLEOTIDE SEQUENCE [LARGE SCALE GENOMIC DNA]</scope>
    <source>
        <strain evidence="1 2">FP101781</strain>
    </source>
</reference>
<evidence type="ECO:0000313" key="2">
    <source>
        <dbReference type="Proteomes" id="UP000298030"/>
    </source>
</evidence>
<dbReference type="EMBL" id="QPFP01000133">
    <property type="protein sequence ID" value="TEB20706.1"/>
    <property type="molecule type" value="Genomic_DNA"/>
</dbReference>
<dbReference type="Proteomes" id="UP000298030">
    <property type="component" value="Unassembled WGS sequence"/>
</dbReference>
<comment type="caution">
    <text evidence="1">The sequence shown here is derived from an EMBL/GenBank/DDBJ whole genome shotgun (WGS) entry which is preliminary data.</text>
</comment>
<proteinExistence type="predicted"/>